<proteinExistence type="predicted"/>
<evidence type="ECO:0000313" key="1">
    <source>
        <dbReference type="EMBL" id="MER6977349.1"/>
    </source>
</evidence>
<dbReference type="Proteomes" id="UP001458415">
    <property type="component" value="Unassembled WGS sequence"/>
</dbReference>
<name>A0ABV1VZJ0_9ACTN</name>
<keyword evidence="2" id="KW-1185">Reference proteome</keyword>
<dbReference type="EMBL" id="JBEPCU010000116">
    <property type="protein sequence ID" value="MER6977349.1"/>
    <property type="molecule type" value="Genomic_DNA"/>
</dbReference>
<reference evidence="1 2" key="1">
    <citation type="submission" date="2024-06" db="EMBL/GenBank/DDBJ databases">
        <title>The Natural Products Discovery Center: Release of the First 8490 Sequenced Strains for Exploring Actinobacteria Biosynthetic Diversity.</title>
        <authorList>
            <person name="Kalkreuter E."/>
            <person name="Kautsar S.A."/>
            <person name="Yang D."/>
            <person name="Bader C.D."/>
            <person name="Teijaro C.N."/>
            <person name="Fluegel L."/>
            <person name="Davis C.M."/>
            <person name="Simpson J.R."/>
            <person name="Lauterbach L."/>
            <person name="Steele A.D."/>
            <person name="Gui C."/>
            <person name="Meng S."/>
            <person name="Li G."/>
            <person name="Viehrig K."/>
            <person name="Ye F."/>
            <person name="Su P."/>
            <person name="Kiefer A.F."/>
            <person name="Nichols A."/>
            <person name="Cepeda A.J."/>
            <person name="Yan W."/>
            <person name="Fan B."/>
            <person name="Jiang Y."/>
            <person name="Adhikari A."/>
            <person name="Zheng C.-J."/>
            <person name="Schuster L."/>
            <person name="Cowan T.M."/>
            <person name="Smanski M.J."/>
            <person name="Chevrette M.G."/>
            <person name="De Carvalho L.P.S."/>
            <person name="Shen B."/>
        </authorList>
    </citation>
    <scope>NUCLEOTIDE SEQUENCE [LARGE SCALE GENOMIC DNA]</scope>
    <source>
        <strain evidence="1 2">NPDC000634</strain>
    </source>
</reference>
<protein>
    <submittedName>
        <fullName evidence="1">Uncharacterized protein</fullName>
    </submittedName>
</protein>
<comment type="caution">
    <text evidence="1">The sequence shown here is derived from an EMBL/GenBank/DDBJ whole genome shotgun (WGS) entry which is preliminary data.</text>
</comment>
<sequence length="59" mass="6652">MTEGNETHRIVRHLREDGSHVIAVLRRGGEGDQLSDEEIVARLDAWKAGQRHLHAVDDV</sequence>
<evidence type="ECO:0000313" key="2">
    <source>
        <dbReference type="Proteomes" id="UP001458415"/>
    </source>
</evidence>
<accession>A0ABV1VZJ0</accession>
<gene>
    <name evidence="1" type="ORF">ABT317_10080</name>
</gene>
<organism evidence="1 2">
    <name type="scientific">Streptomyces carpinensis</name>
    <dbReference type="NCBI Taxonomy" id="66369"/>
    <lineage>
        <taxon>Bacteria</taxon>
        <taxon>Bacillati</taxon>
        <taxon>Actinomycetota</taxon>
        <taxon>Actinomycetes</taxon>
        <taxon>Kitasatosporales</taxon>
        <taxon>Streptomycetaceae</taxon>
        <taxon>Streptomyces</taxon>
    </lineage>
</organism>